<feature type="signal peptide" evidence="1">
    <location>
        <begin position="1"/>
        <end position="15"/>
    </location>
</feature>
<comment type="caution">
    <text evidence="2">The sequence shown here is derived from an EMBL/GenBank/DDBJ whole genome shotgun (WGS) entry which is preliminary data.</text>
</comment>
<organism evidence="2 3">
    <name type="scientific">Cercospora berteroae</name>
    <dbReference type="NCBI Taxonomy" id="357750"/>
    <lineage>
        <taxon>Eukaryota</taxon>
        <taxon>Fungi</taxon>
        <taxon>Dikarya</taxon>
        <taxon>Ascomycota</taxon>
        <taxon>Pezizomycotina</taxon>
        <taxon>Dothideomycetes</taxon>
        <taxon>Dothideomycetidae</taxon>
        <taxon>Mycosphaerellales</taxon>
        <taxon>Mycosphaerellaceae</taxon>
        <taxon>Cercospora</taxon>
    </lineage>
</organism>
<keyword evidence="3" id="KW-1185">Reference proteome</keyword>
<evidence type="ECO:0000256" key="1">
    <source>
        <dbReference type="SAM" id="SignalP"/>
    </source>
</evidence>
<keyword evidence="1" id="KW-0732">Signal</keyword>
<dbReference type="PANTHER" id="PTHR34853">
    <property type="match status" value="1"/>
</dbReference>
<protein>
    <recommendedName>
        <fullName evidence="4">Serine aminopeptidase S33 domain-containing protein</fullName>
    </recommendedName>
</protein>
<dbReference type="EMBL" id="PNEN01000504">
    <property type="protein sequence ID" value="PPJ56885.1"/>
    <property type="molecule type" value="Genomic_DNA"/>
</dbReference>
<dbReference type="Gene3D" id="3.40.50.1820">
    <property type="entry name" value="alpha/beta hydrolase"/>
    <property type="match status" value="1"/>
</dbReference>
<dbReference type="Pfam" id="PF03583">
    <property type="entry name" value="LIP"/>
    <property type="match status" value="1"/>
</dbReference>
<dbReference type="InterPro" id="IPR029058">
    <property type="entry name" value="AB_hydrolase_fold"/>
</dbReference>
<dbReference type="GO" id="GO:0016042">
    <property type="term" value="P:lipid catabolic process"/>
    <property type="evidence" value="ECO:0007669"/>
    <property type="project" value="InterPro"/>
</dbReference>
<dbReference type="Proteomes" id="UP000237631">
    <property type="component" value="Unassembled WGS sequence"/>
</dbReference>
<sequence length="338" mass="36792">MLWLTLLTSSHRAFAQDVQPATAQNDTWNSTFTLNDDQISRAGLDSVTAENVNIAVRFEQTNWAGSSAGNDTFYTPPANSSTLPPGSLLSVEHYTNTTFYTLPPNTAMSRILFQSETANGTAVPASAYVLWPWMPRTDSETGRLAVVGWAHGTSGTFGECAPSHIRNLWYQYSAPYVLALQGYVVVAPDYAGLGVTHNAHAAASANDLFHSVKAAQDAFPELSSRFVLMGHSQGGQAAWAASERQIRRPVDGHLGTIAGSPVTDVESQLQLLPALAALVATLDAGQRIWLDWIADRFANKEIACGCVSRNYSSFRPQDTYQANGNYYLEYATQRYQIA</sequence>
<dbReference type="GO" id="GO:0004806">
    <property type="term" value="F:triacylglycerol lipase activity"/>
    <property type="evidence" value="ECO:0007669"/>
    <property type="project" value="InterPro"/>
</dbReference>
<feature type="chain" id="PRO_5015540635" description="Serine aminopeptidase S33 domain-containing protein" evidence="1">
    <location>
        <begin position="16"/>
        <end position="338"/>
    </location>
</feature>
<name>A0A2S6CAZ0_9PEZI</name>
<dbReference type="InterPro" id="IPR005152">
    <property type="entry name" value="Lipase_secreted"/>
</dbReference>
<accession>A0A2S6CAZ0</accession>
<dbReference type="SUPFAM" id="SSF53474">
    <property type="entry name" value="alpha/beta-Hydrolases"/>
    <property type="match status" value="1"/>
</dbReference>
<reference evidence="3" key="1">
    <citation type="journal article" date="2017" name="bioRxiv">
        <title>Conservation of a gene cluster reveals novel cercosporin biosynthetic mechanisms and extends production to the genus Colletotrichum.</title>
        <authorList>
            <person name="de Jonge R."/>
            <person name="Ebert M.K."/>
            <person name="Huitt-Roehl C.R."/>
            <person name="Pal P."/>
            <person name="Suttle J.C."/>
            <person name="Spanner R.E."/>
            <person name="Neubauer J.D."/>
            <person name="Jurick W.M.II."/>
            <person name="Stott K.A."/>
            <person name="Secor G.A."/>
            <person name="Thomma B.P.H.J."/>
            <person name="Van de Peer Y."/>
            <person name="Townsend C.A."/>
            <person name="Bolton M.D."/>
        </authorList>
    </citation>
    <scope>NUCLEOTIDE SEQUENCE [LARGE SCALE GENOMIC DNA]</scope>
    <source>
        <strain evidence="3">CBS538.71</strain>
    </source>
</reference>
<proteinExistence type="predicted"/>
<dbReference type="PANTHER" id="PTHR34853:SF1">
    <property type="entry name" value="LIPASE 5"/>
    <property type="match status" value="1"/>
</dbReference>
<evidence type="ECO:0000313" key="2">
    <source>
        <dbReference type="EMBL" id="PPJ56885.1"/>
    </source>
</evidence>
<evidence type="ECO:0008006" key="4">
    <source>
        <dbReference type="Google" id="ProtNLM"/>
    </source>
</evidence>
<dbReference type="STRING" id="357750.A0A2S6CAZ0"/>
<gene>
    <name evidence="2" type="ORF">CBER1_02230</name>
</gene>
<dbReference type="AlphaFoldDB" id="A0A2S6CAZ0"/>
<dbReference type="OrthoDB" id="5382058at2759"/>
<evidence type="ECO:0000313" key="3">
    <source>
        <dbReference type="Proteomes" id="UP000237631"/>
    </source>
</evidence>